<protein>
    <submittedName>
        <fullName evidence="1">Uncharacterized protein</fullName>
    </submittedName>
</protein>
<dbReference type="Proteomes" id="UP000019267">
    <property type="component" value="Chromosome"/>
</dbReference>
<gene>
    <name evidence="1" type="ORF">SCULI_v1c00730</name>
</gene>
<dbReference type="AlphaFoldDB" id="W6AFE6"/>
<accession>W6AFE6</accession>
<dbReference type="PATRIC" id="fig|1276246.3.peg.71"/>
<reference evidence="1 2" key="1">
    <citation type="journal article" date="2014" name="Genome Biol. Evol.">
        <title>Molecular evolution of the substrate utilization strategies and putative virulence factors in mosquito-associated Spiroplasma species.</title>
        <authorList>
            <person name="Chang T.H."/>
            <person name="Lo W.S."/>
            <person name="Ku C."/>
            <person name="Chen L.L."/>
            <person name="Kuo C.H."/>
        </authorList>
    </citation>
    <scope>NUCLEOTIDE SEQUENCE [LARGE SCALE GENOMIC DNA]</scope>
    <source>
        <strain evidence="1">AES-1</strain>
    </source>
</reference>
<sequence length="145" mass="17388">MSDLIMDILSAYDWLFAKRTIAYTEFTRNFCDSLNEKLNSNVIKLIPKKKGYKQAYLVCQDYRLMLNKHNQNKDVNKALYNMYYYYNSLVLKKNYSINEALIKAIIDKKFLEVYYRNLMTITKKEMSFEQFVKSMNEKDFGSIIK</sequence>
<keyword evidence="2" id="KW-1185">Reference proteome</keyword>
<organism evidence="1 2">
    <name type="scientific">Spiroplasma culicicola AES-1</name>
    <dbReference type="NCBI Taxonomy" id="1276246"/>
    <lineage>
        <taxon>Bacteria</taxon>
        <taxon>Bacillati</taxon>
        <taxon>Mycoplasmatota</taxon>
        <taxon>Mollicutes</taxon>
        <taxon>Entomoplasmatales</taxon>
        <taxon>Spiroplasmataceae</taxon>
        <taxon>Spiroplasma</taxon>
    </lineage>
</organism>
<evidence type="ECO:0000313" key="2">
    <source>
        <dbReference type="Proteomes" id="UP000019267"/>
    </source>
</evidence>
<evidence type="ECO:0000313" key="1">
    <source>
        <dbReference type="EMBL" id="AHI52414.1"/>
    </source>
</evidence>
<dbReference type="RefSeq" id="WP_025362660.1">
    <property type="nucleotide sequence ID" value="NZ_CP006681.1"/>
</dbReference>
<dbReference type="STRING" id="1276246.SCULI_v1c00730"/>
<name>W6AFE6_9MOLU</name>
<proteinExistence type="predicted"/>
<dbReference type="EMBL" id="CP006681">
    <property type="protein sequence ID" value="AHI52414.1"/>
    <property type="molecule type" value="Genomic_DNA"/>
</dbReference>
<dbReference type="HOGENOM" id="CLU_1785677_0_0_14"/>
<dbReference type="KEGG" id="scq:SCULI_v1c00730"/>